<keyword evidence="10" id="KW-1185">Reference proteome</keyword>
<keyword evidence="2 8" id="KW-0554">One-carbon metabolism</keyword>
<evidence type="ECO:0000256" key="7">
    <source>
        <dbReference type="ARBA" id="ARBA00061363"/>
    </source>
</evidence>
<dbReference type="STRING" id="52441.SAMN05216302_1001165"/>
<dbReference type="Gene3D" id="3.10.410.10">
    <property type="entry name" value="Formyltetrahydrofolate synthetase, domain 3"/>
    <property type="match status" value="1"/>
</dbReference>
<dbReference type="GO" id="GO:0035999">
    <property type="term" value="P:tetrahydrofolate interconversion"/>
    <property type="evidence" value="ECO:0007669"/>
    <property type="project" value="UniProtKB-UniRule"/>
</dbReference>
<dbReference type="Gene3D" id="3.30.1510.10">
    <property type="entry name" value="Domain 2, N(10)-formyltetrahydrofolate synthetase"/>
    <property type="match status" value="1"/>
</dbReference>
<dbReference type="NCBIfam" id="NF010030">
    <property type="entry name" value="PRK13505.1"/>
    <property type="match status" value="1"/>
</dbReference>
<dbReference type="GO" id="GO:0004329">
    <property type="term" value="F:formate-tetrahydrofolate ligase activity"/>
    <property type="evidence" value="ECO:0007669"/>
    <property type="project" value="UniProtKB-UniRule"/>
</dbReference>
<evidence type="ECO:0000256" key="3">
    <source>
        <dbReference type="ARBA" id="ARBA00022598"/>
    </source>
</evidence>
<dbReference type="InterPro" id="IPR020628">
    <property type="entry name" value="Formate_THF_ligase_CS"/>
</dbReference>
<protein>
    <recommendedName>
        <fullName evidence="8">Formate--tetrahydrofolate ligase</fullName>
        <ecNumber evidence="8">6.3.4.3</ecNumber>
    </recommendedName>
    <alternativeName>
        <fullName evidence="8">Formyltetrahydrofolate synthetase</fullName>
        <shortName evidence="8">FHS</shortName>
        <shortName evidence="8">FTHFS</shortName>
    </alternativeName>
</protein>
<evidence type="ECO:0000256" key="8">
    <source>
        <dbReference type="HAMAP-Rule" id="MF_01543"/>
    </source>
</evidence>
<dbReference type="RefSeq" id="WP_090696436.1">
    <property type="nucleotide sequence ID" value="NZ_FOSP01000001.1"/>
</dbReference>
<dbReference type="FunFam" id="3.30.1510.10:FF:000001">
    <property type="entry name" value="Formate--tetrahydrofolate ligase"/>
    <property type="match status" value="1"/>
</dbReference>
<dbReference type="EC" id="6.3.4.3" evidence="8"/>
<dbReference type="Gene3D" id="3.40.50.300">
    <property type="entry name" value="P-loop containing nucleotide triphosphate hydrolases"/>
    <property type="match status" value="1"/>
</dbReference>
<dbReference type="GO" id="GO:0005524">
    <property type="term" value="F:ATP binding"/>
    <property type="evidence" value="ECO:0007669"/>
    <property type="project" value="UniProtKB-UniRule"/>
</dbReference>
<evidence type="ECO:0000256" key="6">
    <source>
        <dbReference type="ARBA" id="ARBA00049033"/>
    </source>
</evidence>
<dbReference type="HAMAP" id="MF_01543">
    <property type="entry name" value="FTHFS"/>
    <property type="match status" value="1"/>
</dbReference>
<gene>
    <name evidence="8" type="primary">fhs</name>
    <name evidence="9" type="ORF">SAMN05216302_1001165</name>
</gene>
<dbReference type="InterPro" id="IPR027417">
    <property type="entry name" value="P-loop_NTPase"/>
</dbReference>
<feature type="binding site" evidence="8">
    <location>
        <begin position="53"/>
        <end position="60"/>
    </location>
    <ligand>
        <name>ATP</name>
        <dbReference type="ChEBI" id="CHEBI:30616"/>
    </ligand>
</feature>
<dbReference type="Pfam" id="PF01268">
    <property type="entry name" value="FTHFS"/>
    <property type="match status" value="1"/>
</dbReference>
<accession>A0A1I3X876</accession>
<keyword evidence="3 8" id="KW-0436">Ligase</keyword>
<keyword evidence="4 8" id="KW-0547">Nucleotide-binding</keyword>
<dbReference type="AlphaFoldDB" id="A0A1I3X876"/>
<dbReference type="Proteomes" id="UP000199533">
    <property type="component" value="Unassembled WGS sequence"/>
</dbReference>
<dbReference type="InterPro" id="IPR000559">
    <property type="entry name" value="Formate_THF_ligase"/>
</dbReference>
<sequence length="541" mass="57365">MHHILNIAETMGLQPDALMCYGVHMAKLQLHALPDKDTKPTGKIILVSAINPTRSGEGKTTVAIGLAQGLARIGKKTALALREPSLGPIFGVKGGGTGGGRCQLEPASRINMHFTGDMHAIGAAHNLLAALLDNAIHFHSELDLEHRQIFWRRVLDVNDRALRQTVTGLGGRLNGVPRETGFDITAASEIMAILCLSEDIADLRSRLGRILVGFNRSEEPVTAQSLQATGAISALLHDAILPNLVQSTEGVPAFVHGGPFGNIAHGCNSVVATRAAATFADYAVTEAGFGFDLGAEKFFDLKCRGSGLWPTAVMLVVTVRALRIHGGGNSVHSGNTDEIERGLKHLGHHIHSVQAFGFEPVIAINCFAGDSEHELAVIEQWCNKRGLNAARFTGFTDGGAGAENLAHAVIDATAQPASAVRYLYDLESSPEAKITAVARTIYGASEVVFSRTARKDLERISALGYNQLPVCIAKTHLSLSDNPALVGHPRGFALPVESVRIAAGAGYLLVMTGDIVTMPGLPREPAAYRIDLTDAGEITGL</sequence>
<dbReference type="UniPathway" id="UPA00193"/>
<reference evidence="10" key="1">
    <citation type="submission" date="2016-10" db="EMBL/GenBank/DDBJ databases">
        <authorList>
            <person name="Varghese N."/>
            <person name="Submissions S."/>
        </authorList>
    </citation>
    <scope>NUCLEOTIDE SEQUENCE [LARGE SCALE GENOMIC DNA]</scope>
    <source>
        <strain evidence="10">Nm69</strain>
    </source>
</reference>
<dbReference type="OrthoDB" id="9761733at2"/>
<dbReference type="EMBL" id="FOSP01000001">
    <property type="protein sequence ID" value="SFK15754.1"/>
    <property type="molecule type" value="Genomic_DNA"/>
</dbReference>
<dbReference type="PROSITE" id="PS00722">
    <property type="entry name" value="FTHFS_2"/>
    <property type="match status" value="1"/>
</dbReference>
<dbReference type="SUPFAM" id="SSF52540">
    <property type="entry name" value="P-loop containing nucleoside triphosphate hydrolases"/>
    <property type="match status" value="1"/>
</dbReference>
<keyword evidence="5 8" id="KW-0067">ATP-binding</keyword>
<name>A0A1I3X876_9PROT</name>
<organism evidence="9 10">
    <name type="scientific">Nitrosomonas aestuarii</name>
    <dbReference type="NCBI Taxonomy" id="52441"/>
    <lineage>
        <taxon>Bacteria</taxon>
        <taxon>Pseudomonadati</taxon>
        <taxon>Pseudomonadota</taxon>
        <taxon>Betaproteobacteria</taxon>
        <taxon>Nitrosomonadales</taxon>
        <taxon>Nitrosomonadaceae</taxon>
        <taxon>Nitrosomonas</taxon>
    </lineage>
</organism>
<dbReference type="PROSITE" id="PS00721">
    <property type="entry name" value="FTHFS_1"/>
    <property type="match status" value="1"/>
</dbReference>
<comment type="pathway">
    <text evidence="1 8">One-carbon metabolism; tetrahydrofolate interconversion.</text>
</comment>
<evidence type="ECO:0000256" key="5">
    <source>
        <dbReference type="ARBA" id="ARBA00022840"/>
    </source>
</evidence>
<comment type="similarity">
    <text evidence="7 8">Belongs to the formate--tetrahydrofolate ligase family.</text>
</comment>
<evidence type="ECO:0000313" key="10">
    <source>
        <dbReference type="Proteomes" id="UP000199533"/>
    </source>
</evidence>
<proteinExistence type="inferred from homology"/>
<comment type="catalytic activity">
    <reaction evidence="6 8">
        <text>(6S)-5,6,7,8-tetrahydrofolate + formate + ATP = (6R)-10-formyltetrahydrofolate + ADP + phosphate</text>
        <dbReference type="Rhea" id="RHEA:20221"/>
        <dbReference type="ChEBI" id="CHEBI:15740"/>
        <dbReference type="ChEBI" id="CHEBI:30616"/>
        <dbReference type="ChEBI" id="CHEBI:43474"/>
        <dbReference type="ChEBI" id="CHEBI:57453"/>
        <dbReference type="ChEBI" id="CHEBI:195366"/>
        <dbReference type="ChEBI" id="CHEBI:456216"/>
        <dbReference type="EC" id="6.3.4.3"/>
    </reaction>
</comment>
<evidence type="ECO:0000256" key="4">
    <source>
        <dbReference type="ARBA" id="ARBA00022741"/>
    </source>
</evidence>
<evidence type="ECO:0000256" key="1">
    <source>
        <dbReference type="ARBA" id="ARBA00004777"/>
    </source>
</evidence>
<evidence type="ECO:0000313" key="9">
    <source>
        <dbReference type="EMBL" id="SFK15754.1"/>
    </source>
</evidence>
<evidence type="ECO:0000256" key="2">
    <source>
        <dbReference type="ARBA" id="ARBA00022563"/>
    </source>
</evidence>